<name>A0A7J9GXH0_9ROSI</name>
<sequence>MVDGIPNIKFSERVHTLIQRSMSKSIIMKLIGRKIGFSVLTNKIMGYGSQAILNGATMVDVFLDGSKLSSSSGSTESLPGFSGALYKKCLLKAVGSTIGHVIEIDENTDNGAPGRFARMTVNVDLRKQLVSKIRIEGKVCPEVRRENPTSHDDEANIVVQNLALEVLDRRGKVESSGSWMIVARKPRHPLRKNEIRENNVIGESNKKTIVQGSHFQFIADLKETDSAPITNFTEVSKSIGTGQLTSFNVRTGLRPKTNGVSWASFVNEAVENVGEKQKENGGVLRVFFRVKKGNTSLDPQRHSIRVVPSIPSDSDKENGELGWNDYHWQGKGAGMMKGDSISAQEMVMTISINSLDLIAVENQYLFGECMEVFDVSDENDNMQAQ</sequence>
<dbReference type="Proteomes" id="UP000593560">
    <property type="component" value="Unassembled WGS sequence"/>
</dbReference>
<organism evidence="1 2">
    <name type="scientific">Gossypium harknessii</name>
    <dbReference type="NCBI Taxonomy" id="34285"/>
    <lineage>
        <taxon>Eukaryota</taxon>
        <taxon>Viridiplantae</taxon>
        <taxon>Streptophyta</taxon>
        <taxon>Embryophyta</taxon>
        <taxon>Tracheophyta</taxon>
        <taxon>Spermatophyta</taxon>
        <taxon>Magnoliopsida</taxon>
        <taxon>eudicotyledons</taxon>
        <taxon>Gunneridae</taxon>
        <taxon>Pentapetalae</taxon>
        <taxon>rosids</taxon>
        <taxon>malvids</taxon>
        <taxon>Malvales</taxon>
        <taxon>Malvaceae</taxon>
        <taxon>Malvoideae</taxon>
        <taxon>Gossypium</taxon>
    </lineage>
</organism>
<dbReference type="AlphaFoldDB" id="A0A7J9GXH0"/>
<dbReference type="InterPro" id="IPR040256">
    <property type="entry name" value="At4g02000-like"/>
</dbReference>
<accession>A0A7J9GXH0</accession>
<evidence type="ECO:0000313" key="2">
    <source>
        <dbReference type="Proteomes" id="UP000593560"/>
    </source>
</evidence>
<gene>
    <name evidence="1" type="ORF">Gohar_012510</name>
</gene>
<dbReference type="PANTHER" id="PTHR31286:SF99">
    <property type="entry name" value="DUF4283 DOMAIN-CONTAINING PROTEIN"/>
    <property type="match status" value="1"/>
</dbReference>
<dbReference type="EMBL" id="JABFAD010000007">
    <property type="protein sequence ID" value="MBA0802190.1"/>
    <property type="molecule type" value="Genomic_DNA"/>
</dbReference>
<dbReference type="PANTHER" id="PTHR31286">
    <property type="entry name" value="GLYCINE-RICH CELL WALL STRUCTURAL PROTEIN 1.8-LIKE"/>
    <property type="match status" value="1"/>
</dbReference>
<keyword evidence="2" id="KW-1185">Reference proteome</keyword>
<comment type="caution">
    <text evidence="1">The sequence shown here is derived from an EMBL/GenBank/DDBJ whole genome shotgun (WGS) entry which is preliminary data.</text>
</comment>
<proteinExistence type="predicted"/>
<reference evidence="1 2" key="1">
    <citation type="journal article" date="2019" name="Genome Biol. Evol.">
        <title>Insights into the evolution of the New World diploid cottons (Gossypium, subgenus Houzingenia) based on genome sequencing.</title>
        <authorList>
            <person name="Grover C.E."/>
            <person name="Arick M.A. 2nd"/>
            <person name="Thrash A."/>
            <person name="Conover J.L."/>
            <person name="Sanders W.S."/>
            <person name="Peterson D.G."/>
            <person name="Frelichowski J.E."/>
            <person name="Scheffler J.A."/>
            <person name="Scheffler B.E."/>
            <person name="Wendel J.F."/>
        </authorList>
    </citation>
    <scope>NUCLEOTIDE SEQUENCE [LARGE SCALE GENOMIC DNA]</scope>
    <source>
        <strain evidence="1">0</strain>
        <tissue evidence="1">Leaf</tissue>
    </source>
</reference>
<evidence type="ECO:0000313" key="1">
    <source>
        <dbReference type="EMBL" id="MBA0802190.1"/>
    </source>
</evidence>
<protein>
    <submittedName>
        <fullName evidence="1">Uncharacterized protein</fullName>
    </submittedName>
</protein>
<dbReference type="OrthoDB" id="1629507at2759"/>